<feature type="domain" description="Nitroreductase" evidence="1">
    <location>
        <begin position="156"/>
        <end position="353"/>
    </location>
</feature>
<dbReference type="InterPro" id="IPR000415">
    <property type="entry name" value="Nitroreductase-like"/>
</dbReference>
<gene>
    <name evidence="2" type="ORF">DI563_07805</name>
</gene>
<dbReference type="Gene3D" id="3.40.109.10">
    <property type="entry name" value="NADH Oxidase"/>
    <property type="match status" value="1"/>
</dbReference>
<evidence type="ECO:0000313" key="2">
    <source>
        <dbReference type="EMBL" id="PZQ76110.1"/>
    </source>
</evidence>
<dbReference type="EMBL" id="QFPP01000062">
    <property type="protein sequence ID" value="PZQ76110.1"/>
    <property type="molecule type" value="Genomic_DNA"/>
</dbReference>
<dbReference type="SUPFAM" id="SSF55469">
    <property type="entry name" value="FMN-dependent nitroreductase-like"/>
    <property type="match status" value="2"/>
</dbReference>
<dbReference type="Proteomes" id="UP000249135">
    <property type="component" value="Unassembled WGS sequence"/>
</dbReference>
<dbReference type="NCBIfam" id="NF047509">
    <property type="entry name" value="Rv3131_FMN_oxido"/>
    <property type="match status" value="1"/>
</dbReference>
<dbReference type="Pfam" id="PF00881">
    <property type="entry name" value="Nitroreductase"/>
    <property type="match status" value="1"/>
</dbReference>
<dbReference type="AlphaFoldDB" id="A0A2W5SMT1"/>
<reference evidence="2 3" key="1">
    <citation type="submission" date="2017-08" db="EMBL/GenBank/DDBJ databases">
        <title>Infants hospitalized years apart are colonized by the same room-sourced microbial strains.</title>
        <authorList>
            <person name="Brooks B."/>
            <person name="Olm M.R."/>
            <person name="Firek B.A."/>
            <person name="Baker R."/>
            <person name="Thomas B.C."/>
            <person name="Morowitz M.J."/>
            <person name="Banfield J.F."/>
        </authorList>
    </citation>
    <scope>NUCLEOTIDE SEQUENCE [LARGE SCALE GENOMIC DNA]</scope>
    <source>
        <strain evidence="2">S2_005_003_R2_41</strain>
    </source>
</reference>
<protein>
    <submittedName>
        <fullName evidence="2">Tat pathway signal protein</fullName>
    </submittedName>
</protein>
<dbReference type="InterPro" id="IPR029479">
    <property type="entry name" value="Nitroreductase"/>
</dbReference>
<evidence type="ECO:0000313" key="3">
    <source>
        <dbReference type="Proteomes" id="UP000249135"/>
    </source>
</evidence>
<name>A0A2W5SMT1_VARPD</name>
<sequence>MNRRTLLAAGVGTAALAAAVAATWRGLGSSTRYDAWARELRSPLVPALGAAEWVRYATLAANSHNTQPWRFELDGPAAQPRAITLVPAPDRRTPAVDPDDHHLHVSLGCAAENLLLAATLSAQAGTLESAGPAGVRCAFAGRATAAAHALAEAIPWRQSTRAAYDTRPLAPAELAQLGQAAALPGVDVVVLTDAARRARLRDLVVVGNMAQWQDPAFVAELRQWLRFNPAQAMARGDGLFNATTGNPSLPTWLGPLALRLALRLAVRPASDSARQAALLDASAGAVLLFAQQDNAAGWVQVGRASQRLQLAATRLDVRTSFLNQPVEVASLRAELARLAGLPGRRPDLVLRFGRGPRMPWSPRRPVTQVLT</sequence>
<evidence type="ECO:0000259" key="1">
    <source>
        <dbReference type="Pfam" id="PF00881"/>
    </source>
</evidence>
<proteinExistence type="predicted"/>
<accession>A0A2W5SMT1</accession>
<organism evidence="2 3">
    <name type="scientific">Variovorax paradoxus</name>
    <dbReference type="NCBI Taxonomy" id="34073"/>
    <lineage>
        <taxon>Bacteria</taxon>
        <taxon>Pseudomonadati</taxon>
        <taxon>Pseudomonadota</taxon>
        <taxon>Betaproteobacteria</taxon>
        <taxon>Burkholderiales</taxon>
        <taxon>Comamonadaceae</taxon>
        <taxon>Variovorax</taxon>
    </lineage>
</organism>
<comment type="caution">
    <text evidence="2">The sequence shown here is derived from an EMBL/GenBank/DDBJ whole genome shotgun (WGS) entry which is preliminary data.</text>
</comment>
<dbReference type="GO" id="GO:0016491">
    <property type="term" value="F:oxidoreductase activity"/>
    <property type="evidence" value="ECO:0007669"/>
    <property type="project" value="InterPro"/>
</dbReference>